<dbReference type="PANTHER" id="PTHR43095">
    <property type="entry name" value="SUGAR KINASE"/>
    <property type="match status" value="1"/>
</dbReference>
<feature type="domain" description="Carbohydrate kinase FGGY C-terminal" evidence="6">
    <location>
        <begin position="259"/>
        <end position="442"/>
    </location>
</feature>
<dbReference type="InterPro" id="IPR018483">
    <property type="entry name" value="Carb_kinase_FGGY_CS"/>
</dbReference>
<dbReference type="PROSITE" id="PS00445">
    <property type="entry name" value="FGGY_KINASES_2"/>
    <property type="match status" value="1"/>
</dbReference>
<dbReference type="GO" id="GO:0016773">
    <property type="term" value="F:phosphotransferase activity, alcohol group as acceptor"/>
    <property type="evidence" value="ECO:0007669"/>
    <property type="project" value="InterPro"/>
</dbReference>
<dbReference type="Proteomes" id="UP000633219">
    <property type="component" value="Unassembled WGS sequence"/>
</dbReference>
<dbReference type="SUPFAM" id="SSF53067">
    <property type="entry name" value="Actin-like ATPase domain"/>
    <property type="match status" value="2"/>
</dbReference>
<organism evidence="7 8">
    <name type="scientific">Rhizobium setariae</name>
    <dbReference type="NCBI Taxonomy" id="2801340"/>
    <lineage>
        <taxon>Bacteria</taxon>
        <taxon>Pseudomonadati</taxon>
        <taxon>Pseudomonadota</taxon>
        <taxon>Alphaproteobacteria</taxon>
        <taxon>Hyphomicrobiales</taxon>
        <taxon>Rhizobiaceae</taxon>
        <taxon>Rhizobium/Agrobacterium group</taxon>
        <taxon>Rhizobium</taxon>
    </lineage>
</organism>
<reference evidence="7" key="1">
    <citation type="submission" date="2021-01" db="EMBL/GenBank/DDBJ databases">
        <title>Rhizobium sp. strain KVB221 16S ribosomal RNA gene Genome sequencing and assembly.</title>
        <authorList>
            <person name="Kang M."/>
        </authorList>
    </citation>
    <scope>NUCLEOTIDE SEQUENCE</scope>
    <source>
        <strain evidence="7">KVB221</strain>
    </source>
</reference>
<dbReference type="InterPro" id="IPR018484">
    <property type="entry name" value="FGGY_N"/>
</dbReference>
<accession>A0A937CNN3</accession>
<comment type="similarity">
    <text evidence="1 4">Belongs to the FGGY kinase family.</text>
</comment>
<evidence type="ECO:0000313" key="7">
    <source>
        <dbReference type="EMBL" id="MBL0372174.1"/>
    </source>
</evidence>
<evidence type="ECO:0000256" key="1">
    <source>
        <dbReference type="ARBA" id="ARBA00009156"/>
    </source>
</evidence>
<comment type="caution">
    <text evidence="7">The sequence shown here is derived from an EMBL/GenBank/DDBJ whole genome shotgun (WGS) entry which is preliminary data.</text>
</comment>
<dbReference type="EMBL" id="JAEQNC010000004">
    <property type="protein sequence ID" value="MBL0372174.1"/>
    <property type="molecule type" value="Genomic_DNA"/>
</dbReference>
<evidence type="ECO:0000256" key="3">
    <source>
        <dbReference type="ARBA" id="ARBA00022777"/>
    </source>
</evidence>
<evidence type="ECO:0000259" key="6">
    <source>
        <dbReference type="Pfam" id="PF02782"/>
    </source>
</evidence>
<keyword evidence="2 4" id="KW-0808">Transferase</keyword>
<dbReference type="InterPro" id="IPR018485">
    <property type="entry name" value="FGGY_C"/>
</dbReference>
<dbReference type="PANTHER" id="PTHR43095:SF3">
    <property type="entry name" value="L-XYLULOSE_3-KETO-L-GULONATE KINASE"/>
    <property type="match status" value="1"/>
</dbReference>
<dbReference type="CDD" id="cd07802">
    <property type="entry name" value="ASKHA_NBD_FGGY_EcLyxK-like"/>
    <property type="match status" value="1"/>
</dbReference>
<name>A0A937CNN3_9HYPH</name>
<dbReference type="Pfam" id="PF02782">
    <property type="entry name" value="FGGY_C"/>
    <property type="match status" value="1"/>
</dbReference>
<dbReference type="GO" id="GO:0016301">
    <property type="term" value="F:kinase activity"/>
    <property type="evidence" value="ECO:0007669"/>
    <property type="project" value="UniProtKB-KW"/>
</dbReference>
<dbReference type="GO" id="GO:0005975">
    <property type="term" value="P:carbohydrate metabolic process"/>
    <property type="evidence" value="ECO:0007669"/>
    <property type="project" value="InterPro"/>
</dbReference>
<gene>
    <name evidence="7" type="ORF">JJB09_09040</name>
</gene>
<feature type="domain" description="Carbohydrate kinase FGGY N-terminal" evidence="5">
    <location>
        <begin position="4"/>
        <end position="249"/>
    </location>
</feature>
<dbReference type="InterPro" id="IPR000577">
    <property type="entry name" value="Carb_kinase_FGGY"/>
</dbReference>
<dbReference type="PIRSF" id="PIRSF000538">
    <property type="entry name" value="GlpK"/>
    <property type="match status" value="1"/>
</dbReference>
<dbReference type="AlphaFoldDB" id="A0A937CNN3"/>
<dbReference type="InterPro" id="IPR050406">
    <property type="entry name" value="FGGY_Carb_Kinase"/>
</dbReference>
<evidence type="ECO:0000256" key="4">
    <source>
        <dbReference type="RuleBase" id="RU003733"/>
    </source>
</evidence>
<dbReference type="RefSeq" id="WP_201656356.1">
    <property type="nucleotide sequence ID" value="NZ_JAEQNC010000004.1"/>
</dbReference>
<dbReference type="InterPro" id="IPR043129">
    <property type="entry name" value="ATPase_NBD"/>
</dbReference>
<proteinExistence type="inferred from homology"/>
<keyword evidence="3 4" id="KW-0418">Kinase</keyword>
<protein>
    <submittedName>
        <fullName evidence="7">Carbohydrate kinase</fullName>
    </submittedName>
</protein>
<evidence type="ECO:0000256" key="2">
    <source>
        <dbReference type="ARBA" id="ARBA00022679"/>
    </source>
</evidence>
<sequence>MGKYLLGLDAGNTVIKAVIFDLGGRELAYVAEEGHSRMPKPGHVERGLGELWANAQTVIRACIEKSGIAADEIAAIGCAGHGNGLYALDKAGEPLIAIQSLDTRASQLADELEAAGVGDIAYPICQQRPWPSQTPTLLAWLKRHDPEQFARIGTVLLCKDFITNRLTGERISEVSDMIGCGLLNVVERRYDQRLMEAYGLGDCMDLLPRLVESDEIAGRVTQTAAALTGLAAGTPVVGGLFDVIASAVGSGVTRTGAASIIAGTWSINQVITDRPELEAPIFMSSSFDRTRYMAMENSATSAANLEWMVREFFADCEEGVSPFDLCCELAASVEPQLAAPFYHPFLYGAQTDGNARAGFHGVAGWHTKAHLMRAVLEGVVFGHRWHIEKLRAAGVRFDEAVLSGGGSRSKVWPQIFTDVLGVPVSIARSKETGALGAAIAAGTGVGLFRDFAEGAASMVTVERHYTPNPALADLYEQRYRIYRDISDAMTPIWKRMAALGAAA</sequence>
<evidence type="ECO:0000313" key="8">
    <source>
        <dbReference type="Proteomes" id="UP000633219"/>
    </source>
</evidence>
<dbReference type="Pfam" id="PF00370">
    <property type="entry name" value="FGGY_N"/>
    <property type="match status" value="1"/>
</dbReference>
<evidence type="ECO:0000259" key="5">
    <source>
        <dbReference type="Pfam" id="PF00370"/>
    </source>
</evidence>
<dbReference type="Gene3D" id="3.30.420.40">
    <property type="match status" value="2"/>
</dbReference>
<keyword evidence="8" id="KW-1185">Reference proteome</keyword>